<organism evidence="7 8">
    <name type="scientific">Mycobacterium seoulense</name>
    <dbReference type="NCBI Taxonomy" id="386911"/>
    <lineage>
        <taxon>Bacteria</taxon>
        <taxon>Bacillati</taxon>
        <taxon>Actinomycetota</taxon>
        <taxon>Actinomycetes</taxon>
        <taxon>Mycobacteriales</taxon>
        <taxon>Mycobacteriaceae</taxon>
        <taxon>Mycobacterium</taxon>
    </lineage>
</organism>
<keyword evidence="8" id="KW-1185">Reference proteome</keyword>
<feature type="transmembrane region" description="Helical" evidence="6">
    <location>
        <begin position="67"/>
        <end position="87"/>
    </location>
</feature>
<dbReference type="RefSeq" id="WP_163681515.1">
    <property type="nucleotide sequence ID" value="NZ_JACKVP010000008.1"/>
</dbReference>
<evidence type="ECO:0000256" key="5">
    <source>
        <dbReference type="ARBA" id="ARBA00023136"/>
    </source>
</evidence>
<sequence length="88" mass="9277">MAMTRRVTLVWAALIGLTFASFTVGVEQGAGVASAAAVVIIGLALSKVRLIGLHFMDIRAAPCTLRLIFEGYVLVVFATLVTLDLVVS</sequence>
<reference evidence="7 8" key="1">
    <citation type="journal article" date="2019" name="Emerg. Microbes Infect.">
        <title>Comprehensive subspecies identification of 175 nontuberculous mycobacteria species based on 7547 genomic profiles.</title>
        <authorList>
            <person name="Matsumoto Y."/>
            <person name="Kinjo T."/>
            <person name="Motooka D."/>
            <person name="Nabeya D."/>
            <person name="Jung N."/>
            <person name="Uechi K."/>
            <person name="Horii T."/>
            <person name="Iida T."/>
            <person name="Fujita J."/>
            <person name="Nakamura S."/>
        </authorList>
    </citation>
    <scope>NUCLEOTIDE SEQUENCE [LARGE SCALE GENOMIC DNA]</scope>
    <source>
        <strain evidence="7 8">JCM 16018</strain>
    </source>
</reference>
<feature type="transmembrane region" description="Helical" evidence="6">
    <location>
        <begin position="30"/>
        <end position="46"/>
    </location>
</feature>
<dbReference type="Proteomes" id="UP000466632">
    <property type="component" value="Chromosome"/>
</dbReference>
<keyword evidence="5 6" id="KW-0472">Membrane</keyword>
<evidence type="ECO:0000313" key="7">
    <source>
        <dbReference type="EMBL" id="BBY02480.1"/>
    </source>
</evidence>
<keyword evidence="3 6" id="KW-0812">Transmembrane</keyword>
<evidence type="ECO:0000256" key="2">
    <source>
        <dbReference type="ARBA" id="ARBA00022475"/>
    </source>
</evidence>
<protein>
    <recommendedName>
        <fullName evidence="9">Prokaryotic cytochrome C oxidase subunit IV family protein</fullName>
    </recommendedName>
</protein>
<evidence type="ECO:0000256" key="4">
    <source>
        <dbReference type="ARBA" id="ARBA00022989"/>
    </source>
</evidence>
<evidence type="ECO:0000256" key="6">
    <source>
        <dbReference type="SAM" id="Phobius"/>
    </source>
</evidence>
<evidence type="ECO:0008006" key="9">
    <source>
        <dbReference type="Google" id="ProtNLM"/>
    </source>
</evidence>
<keyword evidence="4 6" id="KW-1133">Transmembrane helix</keyword>
<name>A0A7I7P1S8_9MYCO</name>
<comment type="subcellular location">
    <subcellularLocation>
        <location evidence="1">Cell membrane</location>
        <topology evidence="1">Multi-pass membrane protein</topology>
    </subcellularLocation>
</comment>
<evidence type="ECO:0000313" key="8">
    <source>
        <dbReference type="Proteomes" id="UP000466632"/>
    </source>
</evidence>
<dbReference type="KEGG" id="mseo:MSEO_29790"/>
<proteinExistence type="predicted"/>
<evidence type="ECO:0000256" key="1">
    <source>
        <dbReference type="ARBA" id="ARBA00004651"/>
    </source>
</evidence>
<dbReference type="AlphaFoldDB" id="A0A7I7P1S8"/>
<evidence type="ECO:0000256" key="3">
    <source>
        <dbReference type="ARBA" id="ARBA00022692"/>
    </source>
</evidence>
<gene>
    <name evidence="7" type="ORF">MSEO_29790</name>
</gene>
<accession>A0A7I7P1S8</accession>
<dbReference type="InterPro" id="IPR005171">
    <property type="entry name" value="Cyt_c_oxidase_su4_prok"/>
</dbReference>
<dbReference type="GO" id="GO:0005886">
    <property type="term" value="C:plasma membrane"/>
    <property type="evidence" value="ECO:0007669"/>
    <property type="project" value="UniProtKB-SubCell"/>
</dbReference>
<keyword evidence="2" id="KW-1003">Cell membrane</keyword>
<dbReference type="Pfam" id="PF03626">
    <property type="entry name" value="COX4_pro"/>
    <property type="match status" value="1"/>
</dbReference>
<dbReference type="EMBL" id="AP022582">
    <property type="protein sequence ID" value="BBY02480.1"/>
    <property type="molecule type" value="Genomic_DNA"/>
</dbReference>